<protein>
    <submittedName>
        <fullName evidence="2">Uncharacterized protein</fullName>
    </submittedName>
</protein>
<reference evidence="2" key="2">
    <citation type="submission" date="2023-06" db="EMBL/GenBank/DDBJ databases">
        <authorList>
            <person name="Swenson N.G."/>
            <person name="Wegrzyn J.L."/>
            <person name="Mcevoy S.L."/>
        </authorList>
    </citation>
    <scope>NUCLEOTIDE SEQUENCE</scope>
    <source>
        <strain evidence="2">NS2018</strain>
        <tissue evidence="2">Leaf</tissue>
    </source>
</reference>
<gene>
    <name evidence="2" type="ORF">LWI29_006437</name>
</gene>
<evidence type="ECO:0000313" key="3">
    <source>
        <dbReference type="Proteomes" id="UP001168877"/>
    </source>
</evidence>
<proteinExistence type="predicted"/>
<keyword evidence="3" id="KW-1185">Reference proteome</keyword>
<dbReference type="AlphaFoldDB" id="A0AA39SK00"/>
<evidence type="ECO:0000313" key="2">
    <source>
        <dbReference type="EMBL" id="KAK0599566.1"/>
    </source>
</evidence>
<feature type="region of interest" description="Disordered" evidence="1">
    <location>
        <begin position="199"/>
        <end position="220"/>
    </location>
</feature>
<dbReference type="Proteomes" id="UP001168877">
    <property type="component" value="Unassembled WGS sequence"/>
</dbReference>
<accession>A0AA39SK00</accession>
<dbReference type="EMBL" id="JAUESC010000003">
    <property type="protein sequence ID" value="KAK0599566.1"/>
    <property type="molecule type" value="Genomic_DNA"/>
</dbReference>
<evidence type="ECO:0000256" key="1">
    <source>
        <dbReference type="SAM" id="MobiDB-lite"/>
    </source>
</evidence>
<sequence>MTKDCPEKPSGANSSNGMELLFEFWMRAPNPMRRNFNWNRKWVHGERISAGNEPFKEHEGWRRGSPTDREFEGGRRVNVGKESSRSQHENPSLKGVWIGKDRLFLGDKSGFEIAGRKYADTNLLRSQESMDSRNFVFNSKWEVNYLPMDQIGGGLVGGKGLGHDGSLGLIPVGLQESVKIDNSLPKKMNLGLDDVSQVTKSGTKRDEKIGPLVNSDPISNPEKRLYKEKVLKSPNVSNVVELKVSSGGALLEKKHEMRQLITELTCHRVYLNISISYQRQKHGRSCSPPWFGGGSDALSRTMNR</sequence>
<feature type="region of interest" description="Disordered" evidence="1">
    <location>
        <begin position="55"/>
        <end position="92"/>
    </location>
</feature>
<name>A0AA39SK00_ACESA</name>
<feature type="compositionally biased region" description="Basic and acidic residues" evidence="1">
    <location>
        <begin position="55"/>
        <end position="75"/>
    </location>
</feature>
<organism evidence="2 3">
    <name type="scientific">Acer saccharum</name>
    <name type="common">Sugar maple</name>
    <dbReference type="NCBI Taxonomy" id="4024"/>
    <lineage>
        <taxon>Eukaryota</taxon>
        <taxon>Viridiplantae</taxon>
        <taxon>Streptophyta</taxon>
        <taxon>Embryophyta</taxon>
        <taxon>Tracheophyta</taxon>
        <taxon>Spermatophyta</taxon>
        <taxon>Magnoliopsida</taxon>
        <taxon>eudicotyledons</taxon>
        <taxon>Gunneridae</taxon>
        <taxon>Pentapetalae</taxon>
        <taxon>rosids</taxon>
        <taxon>malvids</taxon>
        <taxon>Sapindales</taxon>
        <taxon>Sapindaceae</taxon>
        <taxon>Hippocastanoideae</taxon>
        <taxon>Acereae</taxon>
        <taxon>Acer</taxon>
    </lineage>
</organism>
<reference evidence="2" key="1">
    <citation type="journal article" date="2022" name="Plant J.">
        <title>Strategies of tolerance reflected in two North American maple genomes.</title>
        <authorList>
            <person name="McEvoy S.L."/>
            <person name="Sezen U.U."/>
            <person name="Trouern-Trend A."/>
            <person name="McMahon S.M."/>
            <person name="Schaberg P.G."/>
            <person name="Yang J."/>
            <person name="Wegrzyn J.L."/>
            <person name="Swenson N.G."/>
        </authorList>
    </citation>
    <scope>NUCLEOTIDE SEQUENCE</scope>
    <source>
        <strain evidence="2">NS2018</strain>
    </source>
</reference>
<comment type="caution">
    <text evidence="2">The sequence shown here is derived from an EMBL/GenBank/DDBJ whole genome shotgun (WGS) entry which is preliminary data.</text>
</comment>